<evidence type="ECO:0000313" key="8">
    <source>
        <dbReference type="EMBL" id="KAJ7385846.1"/>
    </source>
</evidence>
<evidence type="ECO:0000256" key="3">
    <source>
        <dbReference type="ARBA" id="ARBA00022989"/>
    </source>
</evidence>
<dbReference type="PANTHER" id="PTHR24060">
    <property type="entry name" value="METABOTROPIC GLUTAMATE RECEPTOR"/>
    <property type="match status" value="1"/>
</dbReference>
<keyword evidence="2" id="KW-0812">Transmembrane</keyword>
<comment type="caution">
    <text evidence="8">The sequence shown here is derived from an EMBL/GenBank/DDBJ whole genome shotgun (WGS) entry which is preliminary data.</text>
</comment>
<comment type="subcellular location">
    <subcellularLocation>
        <location evidence="1">Membrane</location>
        <topology evidence="1">Multi-pass membrane protein</topology>
    </subcellularLocation>
</comment>
<reference evidence="8" key="1">
    <citation type="submission" date="2023-01" db="EMBL/GenBank/DDBJ databases">
        <title>Genome assembly of the deep-sea coral Lophelia pertusa.</title>
        <authorList>
            <person name="Herrera S."/>
            <person name="Cordes E."/>
        </authorList>
    </citation>
    <scope>NUCLEOTIDE SEQUENCE</scope>
    <source>
        <strain evidence="8">USNM1676648</strain>
        <tissue evidence="8">Polyp</tissue>
    </source>
</reference>
<keyword evidence="3" id="KW-1133">Transmembrane helix</keyword>
<dbReference type="Gene3D" id="3.40.50.2300">
    <property type="match status" value="2"/>
</dbReference>
<dbReference type="InterPro" id="IPR050726">
    <property type="entry name" value="mGluR"/>
</dbReference>
<keyword evidence="4" id="KW-0472">Membrane</keyword>
<dbReference type="AlphaFoldDB" id="A0A9W9ZQ29"/>
<keyword evidence="5 8" id="KW-0675">Receptor</keyword>
<dbReference type="Proteomes" id="UP001163046">
    <property type="component" value="Unassembled WGS sequence"/>
</dbReference>
<proteinExistence type="predicted"/>
<evidence type="ECO:0000256" key="2">
    <source>
        <dbReference type="ARBA" id="ARBA00022692"/>
    </source>
</evidence>
<feature type="domain" description="Receptor ligand binding region" evidence="7">
    <location>
        <begin position="66"/>
        <end position="263"/>
    </location>
</feature>
<name>A0A9W9ZQ29_9CNID</name>
<dbReference type="GO" id="GO:0016020">
    <property type="term" value="C:membrane"/>
    <property type="evidence" value="ECO:0007669"/>
    <property type="project" value="UniProtKB-SubCell"/>
</dbReference>
<protein>
    <submittedName>
        <fullName evidence="8">Metabotropic glutamate receptor 8</fullName>
    </submittedName>
</protein>
<keyword evidence="9" id="KW-1185">Reference proteome</keyword>
<dbReference type="EMBL" id="MU825879">
    <property type="protein sequence ID" value="KAJ7385846.1"/>
    <property type="molecule type" value="Genomic_DNA"/>
</dbReference>
<dbReference type="PRINTS" id="PR00248">
    <property type="entry name" value="GPCRMGR"/>
</dbReference>
<accession>A0A9W9ZQ29</accession>
<evidence type="ECO:0000256" key="6">
    <source>
        <dbReference type="ARBA" id="ARBA00023180"/>
    </source>
</evidence>
<keyword evidence="6" id="KW-0325">Glycoprotein</keyword>
<dbReference type="InterPro" id="IPR000337">
    <property type="entry name" value="GPCR_3"/>
</dbReference>
<dbReference type="Pfam" id="PF01094">
    <property type="entry name" value="ANF_receptor"/>
    <property type="match status" value="1"/>
</dbReference>
<evidence type="ECO:0000313" key="9">
    <source>
        <dbReference type="Proteomes" id="UP001163046"/>
    </source>
</evidence>
<organism evidence="8 9">
    <name type="scientific">Desmophyllum pertusum</name>
    <dbReference type="NCBI Taxonomy" id="174260"/>
    <lineage>
        <taxon>Eukaryota</taxon>
        <taxon>Metazoa</taxon>
        <taxon>Cnidaria</taxon>
        <taxon>Anthozoa</taxon>
        <taxon>Hexacorallia</taxon>
        <taxon>Scleractinia</taxon>
        <taxon>Caryophylliina</taxon>
        <taxon>Caryophylliidae</taxon>
        <taxon>Desmophyllum</taxon>
    </lineage>
</organism>
<sequence>MEEELGRATFWAHVCVLGSDSQYFSHYSRASSSLNRDIAFGALLPLHFKDNLGRCGSPKHQEGFLWLNALEYAVEDVNRKWDRQLYNASLSLKVRDTCNDGQIALEQALELVNGYRKKAVLASTREDNIRDDLKPVLGVISASQNKDASTLLGLFKVPQIIFGKEGTLTQNSKDILQSVSVGFYKARALADLIKYFAWSAVSVVYSAANRNDFETFLRISNMEKLCIAVTVQLSVGDINSTRFEHALVKLLAEPQSTAVVLFTGM</sequence>
<gene>
    <name evidence="8" type="primary">GRM8</name>
    <name evidence="8" type="ORF">OS493_013882</name>
</gene>
<dbReference type="SUPFAM" id="SSF53822">
    <property type="entry name" value="Periplasmic binding protein-like I"/>
    <property type="match status" value="1"/>
</dbReference>
<dbReference type="InterPro" id="IPR028082">
    <property type="entry name" value="Peripla_BP_I"/>
</dbReference>
<dbReference type="InterPro" id="IPR001828">
    <property type="entry name" value="ANF_lig-bd_rcpt"/>
</dbReference>
<evidence type="ECO:0000256" key="1">
    <source>
        <dbReference type="ARBA" id="ARBA00004141"/>
    </source>
</evidence>
<evidence type="ECO:0000256" key="5">
    <source>
        <dbReference type="ARBA" id="ARBA00023170"/>
    </source>
</evidence>
<dbReference type="GO" id="GO:0004930">
    <property type="term" value="F:G protein-coupled receptor activity"/>
    <property type="evidence" value="ECO:0007669"/>
    <property type="project" value="InterPro"/>
</dbReference>
<dbReference type="OrthoDB" id="5955631at2759"/>
<evidence type="ECO:0000259" key="7">
    <source>
        <dbReference type="Pfam" id="PF01094"/>
    </source>
</evidence>
<evidence type="ECO:0000256" key="4">
    <source>
        <dbReference type="ARBA" id="ARBA00023136"/>
    </source>
</evidence>